<keyword evidence="6" id="KW-0326">Glycosidase</keyword>
<evidence type="ECO:0000256" key="3">
    <source>
        <dbReference type="ARBA" id="ARBA00022723"/>
    </source>
</evidence>
<dbReference type="SUPFAM" id="SSF51445">
    <property type="entry name" value="(Trans)glycosidases"/>
    <property type="match status" value="1"/>
</dbReference>
<dbReference type="GO" id="GO:0004553">
    <property type="term" value="F:hydrolase activity, hydrolyzing O-glycosyl compounds"/>
    <property type="evidence" value="ECO:0007669"/>
    <property type="project" value="InterPro"/>
</dbReference>
<dbReference type="NCBIfam" id="NF006968">
    <property type="entry name" value="PRK09441.1-1"/>
    <property type="match status" value="1"/>
</dbReference>
<keyword evidence="5" id="KW-0119">Carbohydrate metabolism</keyword>
<dbReference type="RefSeq" id="WP_042748491.1">
    <property type="nucleotide sequence ID" value="NZ_AZSI01000073.1"/>
</dbReference>
<dbReference type="PANTHER" id="PTHR43447">
    <property type="entry name" value="ALPHA-AMYLASE"/>
    <property type="match status" value="1"/>
</dbReference>
<comment type="caution">
    <text evidence="10">The sequence shown here is derived from an EMBL/GenBank/DDBJ whole genome shotgun (WGS) entry which is preliminary data.</text>
</comment>
<accession>A0A084AA00</accession>
<proteinExistence type="inferred from homology"/>
<comment type="similarity">
    <text evidence="2">Belongs to the glycosyl hydrolase 13 family.</text>
</comment>
<feature type="active site" description="Proton donor" evidence="7">
    <location>
        <position position="259"/>
    </location>
</feature>
<dbReference type="SUPFAM" id="SSF51011">
    <property type="entry name" value="Glycosyl hydrolase domain"/>
    <property type="match status" value="1"/>
</dbReference>
<comment type="cofactor">
    <cofactor evidence="1">
        <name>Ca(2+)</name>
        <dbReference type="ChEBI" id="CHEBI:29108"/>
    </cofactor>
</comment>
<evidence type="ECO:0000256" key="2">
    <source>
        <dbReference type="ARBA" id="ARBA00008061"/>
    </source>
</evidence>
<feature type="domain" description="Glycosyl hydrolase family 13 catalytic" evidence="9">
    <location>
        <begin position="2"/>
        <end position="386"/>
    </location>
</feature>
<dbReference type="InterPro" id="IPR013780">
    <property type="entry name" value="Glyco_hydro_b"/>
</dbReference>
<dbReference type="CDD" id="cd11318">
    <property type="entry name" value="AmyAc_bac_fung_AmyA"/>
    <property type="match status" value="1"/>
</dbReference>
<dbReference type="Gene3D" id="3.20.20.80">
    <property type="entry name" value="Glycosidases"/>
    <property type="match status" value="1"/>
</dbReference>
<evidence type="ECO:0000259" key="9">
    <source>
        <dbReference type="SMART" id="SM00642"/>
    </source>
</evidence>
<feature type="binding site" evidence="8">
    <location>
        <position position="200"/>
    </location>
    <ligand>
        <name>Ca(2+)</name>
        <dbReference type="ChEBI" id="CHEBI:29108"/>
        <label>2</label>
    </ligand>
</feature>
<feature type="binding site" evidence="8">
    <location>
        <position position="181"/>
    </location>
    <ligand>
        <name>Ca(2+)</name>
        <dbReference type="ChEBI" id="CHEBI:29108"/>
        <label>2</label>
    </ligand>
</feature>
<dbReference type="PATRIC" id="fig|1415168.3.peg.1803"/>
<dbReference type="Gene3D" id="2.40.30.140">
    <property type="match status" value="1"/>
</dbReference>
<dbReference type="GO" id="GO:0005975">
    <property type="term" value="P:carbohydrate metabolic process"/>
    <property type="evidence" value="ECO:0007669"/>
    <property type="project" value="InterPro"/>
</dbReference>
<evidence type="ECO:0000256" key="8">
    <source>
        <dbReference type="PIRSR" id="PIRSR001021-2"/>
    </source>
</evidence>
<reference evidence="10 11" key="1">
    <citation type="submission" date="2014-06" db="EMBL/GenBank/DDBJ databases">
        <title>Draft genome sequence of the putrescine producing strain Lactococcus lactis subsp cremoris GE214.</title>
        <authorList>
            <person name="Ladero V."/>
            <person name="Linares D.M."/>
            <person name="del Rio B."/>
            <person name="Mayo B."/>
            <person name="Martin M.C."/>
            <person name="Fernandez M."/>
            <person name="Alvarez M.A."/>
        </authorList>
    </citation>
    <scope>NUCLEOTIDE SEQUENCE [LARGE SCALE GENOMIC DNA]</scope>
    <source>
        <strain evidence="10 11">GE214</strain>
    </source>
</reference>
<sequence>MKTILQAFEWYLPSDSQHWNKIKENIPDLKKLGFSGLWLPPASKAASGVEDVGYGTYDLFDLGEFDQKGTIPTKYGTKDEYLDLINTLHHNNIEVYADIVFNHMMGADETETIEADIKAEDNHLHNIENNKTVEVWTKFTFPGRQGKYDNYIWTWHNFTGIDYDERKNQEEILEFEGHEWDENVDSENNNFDYLMGADLDFTVSETVEQLEKWGHWFSEITKIDGFRLDAIKHIDFKYFDKWLEQRAKQLDKKLFIVGEYWSEDLGKLEYYLEQSGDKIQLFDVPLHFNLKEASSTNGEFDMRTLFDHTLTASQPELSVTFVDNHDTQEGQALQSWIPAWFKEHAYSLILLRKKGTPTVFWGDLYGIPSHNVNPVGDNLRTMIALRKGSEFLRENDYFDHPDIIGWTNILKIDNKEYGLSCILTNKNGGSKYMIIDKAYAGKVYIDLFGRHEIPITLDQNGGAEFYVNDGSVSVWVDKEIVSKIDQMNFQN</sequence>
<dbReference type="InterPro" id="IPR013776">
    <property type="entry name" value="A-amylase_thermo"/>
</dbReference>
<feature type="binding site" evidence="8">
    <location>
        <position position="233"/>
    </location>
    <ligand>
        <name>Ca(2+)</name>
        <dbReference type="ChEBI" id="CHEBI:29108"/>
        <label>1</label>
    </ligand>
</feature>
<evidence type="ECO:0000256" key="7">
    <source>
        <dbReference type="PIRSR" id="PIRSR001021-1"/>
    </source>
</evidence>
<protein>
    <submittedName>
        <fullName evidence="10">Cytoplasmic alpha-amylase</fullName>
    </submittedName>
</protein>
<keyword evidence="3 8" id="KW-0479">Metal-binding</keyword>
<dbReference type="Proteomes" id="UP000028401">
    <property type="component" value="Unassembled WGS sequence"/>
</dbReference>
<dbReference type="Gene3D" id="2.60.40.1180">
    <property type="entry name" value="Golgi alpha-mannosidase II"/>
    <property type="match status" value="1"/>
</dbReference>
<evidence type="ECO:0000313" key="10">
    <source>
        <dbReference type="EMBL" id="KEY62129.1"/>
    </source>
</evidence>
<evidence type="ECO:0000256" key="5">
    <source>
        <dbReference type="ARBA" id="ARBA00023277"/>
    </source>
</evidence>
<feature type="binding site" evidence="8">
    <location>
        <position position="192"/>
    </location>
    <ligand>
        <name>Ca(2+)</name>
        <dbReference type="ChEBI" id="CHEBI:29108"/>
        <label>1</label>
    </ligand>
</feature>
<feature type="binding site" evidence="8">
    <location>
        <position position="102"/>
    </location>
    <ligand>
        <name>Ca(2+)</name>
        <dbReference type="ChEBI" id="CHEBI:29108"/>
        <label>1</label>
    </ligand>
</feature>
<feature type="binding site" evidence="8">
    <location>
        <position position="198"/>
    </location>
    <ligand>
        <name>Ca(2+)</name>
        <dbReference type="ChEBI" id="CHEBI:29108"/>
        <label>1</label>
    </ligand>
</feature>
<feature type="active site" description="Nucleophile" evidence="7">
    <location>
        <position position="229"/>
    </location>
</feature>
<gene>
    <name evidence="10" type="ORF">U725_01738</name>
</gene>
<dbReference type="InterPro" id="IPR006047">
    <property type="entry name" value="GH13_cat_dom"/>
</dbReference>
<evidence type="ECO:0000256" key="6">
    <source>
        <dbReference type="ARBA" id="ARBA00023295"/>
    </source>
</evidence>
<dbReference type="Pfam" id="PF00128">
    <property type="entry name" value="Alpha-amylase"/>
    <property type="match status" value="1"/>
</dbReference>
<name>A0A084AA00_LACLC</name>
<evidence type="ECO:0000313" key="11">
    <source>
        <dbReference type="Proteomes" id="UP000028401"/>
    </source>
</evidence>
<dbReference type="SMART" id="SM00642">
    <property type="entry name" value="Aamy"/>
    <property type="match status" value="1"/>
</dbReference>
<keyword evidence="4" id="KW-0378">Hydrolase</keyword>
<dbReference type="GO" id="GO:0005509">
    <property type="term" value="F:calcium ion binding"/>
    <property type="evidence" value="ECO:0007669"/>
    <property type="project" value="InterPro"/>
</dbReference>
<feature type="binding site" evidence="8">
    <location>
        <position position="298"/>
    </location>
    <ligand>
        <name>Ca(2+)</name>
        <dbReference type="ChEBI" id="CHEBI:29108"/>
        <label>3</label>
    </ligand>
</feature>
<evidence type="ECO:0000256" key="1">
    <source>
        <dbReference type="ARBA" id="ARBA00001913"/>
    </source>
</evidence>
<dbReference type="AlphaFoldDB" id="A0A084AA00"/>
<dbReference type="NCBIfam" id="NF006969">
    <property type="entry name" value="PRK09441.1-2"/>
    <property type="match status" value="1"/>
</dbReference>
<dbReference type="InterPro" id="IPR017853">
    <property type="entry name" value="GH"/>
</dbReference>
<organism evidence="10 11">
    <name type="scientific">Lactococcus cremoris subsp. cremoris GE214</name>
    <dbReference type="NCBI Taxonomy" id="1415168"/>
    <lineage>
        <taxon>Bacteria</taxon>
        <taxon>Bacillati</taxon>
        <taxon>Bacillota</taxon>
        <taxon>Bacilli</taxon>
        <taxon>Lactobacillales</taxon>
        <taxon>Streptococcaceae</taxon>
        <taxon>Lactococcus</taxon>
        <taxon>Lactococcus cremoris subsp. cremoris</taxon>
    </lineage>
</organism>
<feature type="binding site" evidence="8">
    <location>
        <position position="402"/>
    </location>
    <ligand>
        <name>Ca(2+)</name>
        <dbReference type="ChEBI" id="CHEBI:29108"/>
        <label>3</label>
    </ligand>
</feature>
<keyword evidence="8" id="KW-0106">Calcium</keyword>
<dbReference type="EMBL" id="AZSI01000073">
    <property type="protein sequence ID" value="KEY62129.1"/>
    <property type="molecule type" value="Genomic_DNA"/>
</dbReference>
<evidence type="ECO:0000256" key="4">
    <source>
        <dbReference type="ARBA" id="ARBA00022801"/>
    </source>
</evidence>
<dbReference type="PIRSF" id="PIRSF001021">
    <property type="entry name" value="Alph-amls_thrmst"/>
    <property type="match status" value="1"/>
</dbReference>